<comment type="caution">
    <text evidence="1">The sequence shown here is derived from an EMBL/GenBank/DDBJ whole genome shotgun (WGS) entry which is preliminary data.</text>
</comment>
<dbReference type="AlphaFoldDB" id="A0AAD5MCL8"/>
<name>A0AAD5MCL8_PARTN</name>
<evidence type="ECO:0000313" key="2">
    <source>
        <dbReference type="Proteomes" id="UP001196413"/>
    </source>
</evidence>
<protein>
    <submittedName>
        <fullName evidence="1">Uncharacterized protein</fullName>
    </submittedName>
</protein>
<dbReference type="EMBL" id="JAHQIW010002037">
    <property type="protein sequence ID" value="KAJ1354368.1"/>
    <property type="molecule type" value="Genomic_DNA"/>
</dbReference>
<keyword evidence="2" id="KW-1185">Reference proteome</keyword>
<reference evidence="1" key="1">
    <citation type="submission" date="2021-06" db="EMBL/GenBank/DDBJ databases">
        <title>Parelaphostrongylus tenuis whole genome reference sequence.</title>
        <authorList>
            <person name="Garwood T.J."/>
            <person name="Larsen P.A."/>
            <person name="Fountain-Jones N.M."/>
            <person name="Garbe J.R."/>
            <person name="Macchietto M.G."/>
            <person name="Kania S.A."/>
            <person name="Gerhold R.W."/>
            <person name="Richards J.E."/>
            <person name="Wolf T.M."/>
        </authorList>
    </citation>
    <scope>NUCLEOTIDE SEQUENCE</scope>
    <source>
        <strain evidence="1">MNPRO001-30</strain>
        <tissue evidence="1">Meninges</tissue>
    </source>
</reference>
<proteinExistence type="predicted"/>
<evidence type="ECO:0000313" key="1">
    <source>
        <dbReference type="EMBL" id="KAJ1354368.1"/>
    </source>
</evidence>
<sequence>MATTTISHAVRMGRISPGLKRKKKKAWKRLPIKVPLKLRDGSLIQQSDATVHRCYILELESSAYHCRDCIL</sequence>
<organism evidence="1 2">
    <name type="scientific">Parelaphostrongylus tenuis</name>
    <name type="common">Meningeal worm</name>
    <dbReference type="NCBI Taxonomy" id="148309"/>
    <lineage>
        <taxon>Eukaryota</taxon>
        <taxon>Metazoa</taxon>
        <taxon>Ecdysozoa</taxon>
        <taxon>Nematoda</taxon>
        <taxon>Chromadorea</taxon>
        <taxon>Rhabditida</taxon>
        <taxon>Rhabditina</taxon>
        <taxon>Rhabditomorpha</taxon>
        <taxon>Strongyloidea</taxon>
        <taxon>Metastrongylidae</taxon>
        <taxon>Parelaphostrongylus</taxon>
    </lineage>
</organism>
<accession>A0AAD5MCL8</accession>
<dbReference type="Proteomes" id="UP001196413">
    <property type="component" value="Unassembled WGS sequence"/>
</dbReference>
<gene>
    <name evidence="1" type="ORF">KIN20_011284</name>
</gene>